<dbReference type="EMBL" id="BAAALT010000182">
    <property type="protein sequence ID" value="GAA1821758.1"/>
    <property type="molecule type" value="Genomic_DNA"/>
</dbReference>
<keyword evidence="1" id="KW-0812">Transmembrane</keyword>
<comment type="caution">
    <text evidence="2">The sequence shown here is derived from an EMBL/GenBank/DDBJ whole genome shotgun (WGS) entry which is preliminary data.</text>
</comment>
<accession>A0ABP4YKP0</accession>
<evidence type="ECO:0008006" key="4">
    <source>
        <dbReference type="Google" id="ProtNLM"/>
    </source>
</evidence>
<proteinExistence type="predicted"/>
<dbReference type="InterPro" id="IPR012902">
    <property type="entry name" value="N_methyl_site"/>
</dbReference>
<sequence>MRRARGDDGVTLVEVMVSVTLMSIVLTMVTVGVLQINRVVNKNESIAAAQSRVAIAFARLDTEIRYASAIGTPGTVGADPYVEYLVTNTGTSVCVQLRLRVSARQLQQRSWPLGGTPGSWLPLISDVSSATPFTRFAPDATYLTQRLRVDLTATYGSGAALARKQTNVTFTALNSSQFSPSDACVEGRQVP</sequence>
<dbReference type="RefSeq" id="WP_344136495.1">
    <property type="nucleotide sequence ID" value="NZ_BAAALT010000182.1"/>
</dbReference>
<keyword evidence="1" id="KW-1133">Transmembrane helix</keyword>
<evidence type="ECO:0000313" key="2">
    <source>
        <dbReference type="EMBL" id="GAA1821758.1"/>
    </source>
</evidence>
<dbReference type="NCBIfam" id="TIGR02532">
    <property type="entry name" value="IV_pilin_GFxxxE"/>
    <property type="match status" value="1"/>
</dbReference>
<keyword evidence="3" id="KW-1185">Reference proteome</keyword>
<keyword evidence="1" id="KW-0472">Membrane</keyword>
<dbReference type="Proteomes" id="UP001500218">
    <property type="component" value="Unassembled WGS sequence"/>
</dbReference>
<evidence type="ECO:0000313" key="3">
    <source>
        <dbReference type="Proteomes" id="UP001500218"/>
    </source>
</evidence>
<organism evidence="2 3">
    <name type="scientific">Luedemannella flava</name>
    <dbReference type="NCBI Taxonomy" id="349316"/>
    <lineage>
        <taxon>Bacteria</taxon>
        <taxon>Bacillati</taxon>
        <taxon>Actinomycetota</taxon>
        <taxon>Actinomycetes</taxon>
        <taxon>Micromonosporales</taxon>
        <taxon>Micromonosporaceae</taxon>
        <taxon>Luedemannella</taxon>
    </lineage>
</organism>
<evidence type="ECO:0000256" key="1">
    <source>
        <dbReference type="SAM" id="Phobius"/>
    </source>
</evidence>
<gene>
    <name evidence="2" type="ORF">GCM10009682_47510</name>
</gene>
<feature type="transmembrane region" description="Helical" evidence="1">
    <location>
        <begin position="12"/>
        <end position="34"/>
    </location>
</feature>
<name>A0ABP4YKP0_9ACTN</name>
<protein>
    <recommendedName>
        <fullName evidence="4">Prepilin-type N-terminal cleavage/methylation domain-containing protein</fullName>
    </recommendedName>
</protein>
<dbReference type="Pfam" id="PF07963">
    <property type="entry name" value="N_methyl"/>
    <property type="match status" value="1"/>
</dbReference>
<reference evidence="3" key="1">
    <citation type="journal article" date="2019" name="Int. J. Syst. Evol. Microbiol.">
        <title>The Global Catalogue of Microorganisms (GCM) 10K type strain sequencing project: providing services to taxonomists for standard genome sequencing and annotation.</title>
        <authorList>
            <consortium name="The Broad Institute Genomics Platform"/>
            <consortium name="The Broad Institute Genome Sequencing Center for Infectious Disease"/>
            <person name="Wu L."/>
            <person name="Ma J."/>
        </authorList>
    </citation>
    <scope>NUCLEOTIDE SEQUENCE [LARGE SCALE GENOMIC DNA]</scope>
    <source>
        <strain evidence="3">JCM 13250</strain>
    </source>
</reference>